<accession>A0ACB7T9R7</accession>
<gene>
    <name evidence="1" type="ORF">HPB50_025610</name>
</gene>
<proteinExistence type="predicted"/>
<organism evidence="1 2">
    <name type="scientific">Hyalomma asiaticum</name>
    <name type="common">Tick</name>
    <dbReference type="NCBI Taxonomy" id="266040"/>
    <lineage>
        <taxon>Eukaryota</taxon>
        <taxon>Metazoa</taxon>
        <taxon>Ecdysozoa</taxon>
        <taxon>Arthropoda</taxon>
        <taxon>Chelicerata</taxon>
        <taxon>Arachnida</taxon>
        <taxon>Acari</taxon>
        <taxon>Parasitiformes</taxon>
        <taxon>Ixodida</taxon>
        <taxon>Ixodoidea</taxon>
        <taxon>Ixodidae</taxon>
        <taxon>Hyalomminae</taxon>
        <taxon>Hyalomma</taxon>
    </lineage>
</organism>
<comment type="caution">
    <text evidence="1">The sequence shown here is derived from an EMBL/GenBank/DDBJ whole genome shotgun (WGS) entry which is preliminary data.</text>
</comment>
<protein>
    <submittedName>
        <fullName evidence="1">Uncharacterized protein</fullName>
    </submittedName>
</protein>
<dbReference type="EMBL" id="CM023490">
    <property type="protein sequence ID" value="KAH6943688.1"/>
    <property type="molecule type" value="Genomic_DNA"/>
</dbReference>
<reference evidence="1" key="1">
    <citation type="submission" date="2020-05" db="EMBL/GenBank/DDBJ databases">
        <title>Large-scale comparative analyses of tick genomes elucidate their genetic diversity and vector capacities.</title>
        <authorList>
            <person name="Jia N."/>
            <person name="Wang J."/>
            <person name="Shi W."/>
            <person name="Du L."/>
            <person name="Sun Y."/>
            <person name="Zhan W."/>
            <person name="Jiang J."/>
            <person name="Wang Q."/>
            <person name="Zhang B."/>
            <person name="Ji P."/>
            <person name="Sakyi L.B."/>
            <person name="Cui X."/>
            <person name="Yuan T."/>
            <person name="Jiang B."/>
            <person name="Yang W."/>
            <person name="Lam T.T.-Y."/>
            <person name="Chang Q."/>
            <person name="Ding S."/>
            <person name="Wang X."/>
            <person name="Zhu J."/>
            <person name="Ruan X."/>
            <person name="Zhao L."/>
            <person name="Wei J."/>
            <person name="Que T."/>
            <person name="Du C."/>
            <person name="Cheng J."/>
            <person name="Dai P."/>
            <person name="Han X."/>
            <person name="Huang E."/>
            <person name="Gao Y."/>
            <person name="Liu J."/>
            <person name="Shao H."/>
            <person name="Ye R."/>
            <person name="Li L."/>
            <person name="Wei W."/>
            <person name="Wang X."/>
            <person name="Wang C."/>
            <person name="Yang T."/>
            <person name="Huo Q."/>
            <person name="Li W."/>
            <person name="Guo W."/>
            <person name="Chen H."/>
            <person name="Zhou L."/>
            <person name="Ni X."/>
            <person name="Tian J."/>
            <person name="Zhou Y."/>
            <person name="Sheng Y."/>
            <person name="Liu T."/>
            <person name="Pan Y."/>
            <person name="Xia L."/>
            <person name="Li J."/>
            <person name="Zhao F."/>
            <person name="Cao W."/>
        </authorList>
    </citation>
    <scope>NUCLEOTIDE SEQUENCE</scope>
    <source>
        <strain evidence="1">Hyas-2018</strain>
    </source>
</reference>
<keyword evidence="2" id="KW-1185">Reference proteome</keyword>
<sequence>MGRKCFVPNCKSGYASNSKKVRSFKAPRDPKLLTAWAKAIGRTDRQLTPDCYVCEEHFASSAVKKQKYFAEYRGNILLEHQKRSVLKEDAVPTLKLYRAPDATPETGRSEIVDEELEMSAASTGSDQSQDDDEGSPEKAARIDNGASPSEKKPELSVENSDASGAEAPVAAAKDLVTKAPSEESSSLTVPKNAPPTSTPKNIAPPTVTLNSSPPFLMQTTAPARFILSSTMSSVAPTATSTPMMLKRTLTPFTHIGAPSTLTLNRALPPMALNNPSSTLLLMPVALIPKQGDNSPASVAMRVVPGNAQLPGNVQVPGNHQAGQMTTALAFRLTAPGPATVKKPVVVPPAVPAKREDNRQQLNDTTVKEELLSEESADSAGGSSDDGGGFAEPTAVSKRRCLATRKTSKTGEPSSGTVRLPLSMALGADQVLLPSPAWNYHDVDSESTNVRSLCFVELQSSPTSGPPFTRRILQIVHSVSSGYSIKCYVLDREVEVTVLPAAAPPPTVEEIAETLQDFNSRTVCRGGLARKDLPGARFERAWLDKTGVWRHDRCPLLLYGGETQCKFCASLPNPFNPPTTSTIDKSKLQQKHATRSRVKTET</sequence>
<evidence type="ECO:0000313" key="1">
    <source>
        <dbReference type="EMBL" id="KAH6943688.1"/>
    </source>
</evidence>
<evidence type="ECO:0000313" key="2">
    <source>
        <dbReference type="Proteomes" id="UP000821845"/>
    </source>
</evidence>
<name>A0ACB7T9R7_HYAAI</name>
<dbReference type="Proteomes" id="UP000821845">
    <property type="component" value="Chromosome 10"/>
</dbReference>